<dbReference type="SUPFAM" id="SSF53335">
    <property type="entry name" value="S-adenosyl-L-methionine-dependent methyltransferases"/>
    <property type="match status" value="1"/>
</dbReference>
<proteinExistence type="inferred from homology"/>
<dbReference type="AlphaFoldDB" id="A0A2V1JWG5"/>
<dbReference type="Pfam" id="PF00145">
    <property type="entry name" value="DNA_methylase"/>
    <property type="match status" value="1"/>
</dbReference>
<organism evidence="9 10">
    <name type="scientific">Corticimicrobacter populi</name>
    <dbReference type="NCBI Taxonomy" id="2175229"/>
    <lineage>
        <taxon>Bacteria</taxon>
        <taxon>Pseudomonadati</taxon>
        <taxon>Pseudomonadota</taxon>
        <taxon>Betaproteobacteria</taxon>
        <taxon>Burkholderiales</taxon>
        <taxon>Alcaligenaceae</taxon>
        <taxon>Corticimicrobacter</taxon>
    </lineage>
</organism>
<evidence type="ECO:0000256" key="3">
    <source>
        <dbReference type="ARBA" id="ARBA00022679"/>
    </source>
</evidence>
<comment type="caution">
    <text evidence="9">The sequence shown here is derived from an EMBL/GenBank/DDBJ whole genome shotgun (WGS) entry which is preliminary data.</text>
</comment>
<evidence type="ECO:0000256" key="8">
    <source>
        <dbReference type="RuleBase" id="RU000416"/>
    </source>
</evidence>
<keyword evidence="10" id="KW-1185">Reference proteome</keyword>
<dbReference type="InterPro" id="IPR001525">
    <property type="entry name" value="C5_MeTfrase"/>
</dbReference>
<dbReference type="Gene3D" id="3.90.120.10">
    <property type="entry name" value="DNA Methylase, subunit A, domain 2"/>
    <property type="match status" value="1"/>
</dbReference>
<dbReference type="InterPro" id="IPR029063">
    <property type="entry name" value="SAM-dependent_MTases_sf"/>
</dbReference>
<feature type="active site" evidence="7">
    <location>
        <position position="79"/>
    </location>
</feature>
<gene>
    <name evidence="9" type="ORF">DD235_14540</name>
</gene>
<dbReference type="PRINTS" id="PR00105">
    <property type="entry name" value="C5METTRFRASE"/>
</dbReference>
<name>A0A2V1JWG5_9BURK</name>
<keyword evidence="5" id="KW-0680">Restriction system</keyword>
<keyword evidence="2 7" id="KW-0489">Methyltransferase</keyword>
<evidence type="ECO:0000256" key="7">
    <source>
        <dbReference type="PROSITE-ProRule" id="PRU01016"/>
    </source>
</evidence>
<dbReference type="Proteomes" id="UP000245212">
    <property type="component" value="Unassembled WGS sequence"/>
</dbReference>
<dbReference type="InterPro" id="IPR050750">
    <property type="entry name" value="C5-MTase"/>
</dbReference>
<dbReference type="GO" id="GO:0009307">
    <property type="term" value="P:DNA restriction-modification system"/>
    <property type="evidence" value="ECO:0007669"/>
    <property type="project" value="UniProtKB-KW"/>
</dbReference>
<protein>
    <recommendedName>
        <fullName evidence="1">DNA (cytosine-5-)-methyltransferase</fullName>
        <ecNumber evidence="1">2.1.1.37</ecNumber>
    </recommendedName>
</protein>
<dbReference type="PROSITE" id="PS51679">
    <property type="entry name" value="SAM_MT_C5"/>
    <property type="match status" value="1"/>
</dbReference>
<comment type="similarity">
    <text evidence="7 8">Belongs to the class I-like SAM-binding methyltransferase superfamily. C5-methyltransferase family.</text>
</comment>
<evidence type="ECO:0000256" key="1">
    <source>
        <dbReference type="ARBA" id="ARBA00011975"/>
    </source>
</evidence>
<evidence type="ECO:0000256" key="5">
    <source>
        <dbReference type="ARBA" id="ARBA00022747"/>
    </source>
</evidence>
<evidence type="ECO:0000313" key="9">
    <source>
        <dbReference type="EMBL" id="PWF21478.1"/>
    </source>
</evidence>
<evidence type="ECO:0000256" key="6">
    <source>
        <dbReference type="ARBA" id="ARBA00047422"/>
    </source>
</evidence>
<dbReference type="RefSeq" id="WP_109062822.1">
    <property type="nucleotide sequence ID" value="NZ_QETA01000007.1"/>
</dbReference>
<reference evidence="10" key="1">
    <citation type="submission" date="2018-05" db="EMBL/GenBank/DDBJ databases">
        <authorList>
            <person name="Li Y."/>
        </authorList>
    </citation>
    <scope>NUCLEOTIDE SEQUENCE [LARGE SCALE GENOMIC DNA]</scope>
    <source>
        <strain evidence="10">3d-2-2</strain>
    </source>
</reference>
<dbReference type="EMBL" id="QETA01000007">
    <property type="protein sequence ID" value="PWF21478.1"/>
    <property type="molecule type" value="Genomic_DNA"/>
</dbReference>
<evidence type="ECO:0000256" key="2">
    <source>
        <dbReference type="ARBA" id="ARBA00022603"/>
    </source>
</evidence>
<dbReference type="PANTHER" id="PTHR46098">
    <property type="entry name" value="TRNA (CYTOSINE(38)-C(5))-METHYLTRANSFERASE"/>
    <property type="match status" value="1"/>
</dbReference>
<accession>A0A2V1JWG5</accession>
<dbReference type="NCBIfam" id="TIGR00675">
    <property type="entry name" value="dcm"/>
    <property type="match status" value="1"/>
</dbReference>
<comment type="catalytic activity">
    <reaction evidence="6">
        <text>a 2'-deoxycytidine in DNA + S-adenosyl-L-methionine = a 5-methyl-2'-deoxycytidine in DNA + S-adenosyl-L-homocysteine + H(+)</text>
        <dbReference type="Rhea" id="RHEA:13681"/>
        <dbReference type="Rhea" id="RHEA-COMP:11369"/>
        <dbReference type="Rhea" id="RHEA-COMP:11370"/>
        <dbReference type="ChEBI" id="CHEBI:15378"/>
        <dbReference type="ChEBI" id="CHEBI:57856"/>
        <dbReference type="ChEBI" id="CHEBI:59789"/>
        <dbReference type="ChEBI" id="CHEBI:85452"/>
        <dbReference type="ChEBI" id="CHEBI:85454"/>
        <dbReference type="EC" id="2.1.1.37"/>
    </reaction>
</comment>
<dbReference type="PANTHER" id="PTHR46098:SF1">
    <property type="entry name" value="TRNA (CYTOSINE(38)-C(5))-METHYLTRANSFERASE"/>
    <property type="match status" value="1"/>
</dbReference>
<dbReference type="GO" id="GO:0032259">
    <property type="term" value="P:methylation"/>
    <property type="evidence" value="ECO:0007669"/>
    <property type="project" value="UniProtKB-KW"/>
</dbReference>
<dbReference type="Gene3D" id="3.40.50.150">
    <property type="entry name" value="Vaccinia Virus protein VP39"/>
    <property type="match status" value="1"/>
</dbReference>
<dbReference type="EC" id="2.1.1.37" evidence="1"/>
<keyword evidence="3 7" id="KW-0808">Transferase</keyword>
<dbReference type="GO" id="GO:0003886">
    <property type="term" value="F:DNA (cytosine-5-)-methyltransferase activity"/>
    <property type="evidence" value="ECO:0007669"/>
    <property type="project" value="UniProtKB-EC"/>
</dbReference>
<evidence type="ECO:0000256" key="4">
    <source>
        <dbReference type="ARBA" id="ARBA00022691"/>
    </source>
</evidence>
<evidence type="ECO:0000313" key="10">
    <source>
        <dbReference type="Proteomes" id="UP000245212"/>
    </source>
</evidence>
<sequence>MTTQPQQFDFYEFFAGGGMARMGLGKQWNCLFANDFDPKKGASYAANFGDDALHIGDVAKVQPAQLPGKAMLAWGSFPCQDLSLAGNGKGLAGSRSGVFWAFWDLLTRLRAEQRMPPIIALENVSGLVTSHRGKDLTTLIECLANAGYRVGALEVDAAHFVPQSRPRLFIIAVQKTVPMPRGVTTRTPNPAWHRRQLQDVVEALPVSVRKSWVWWKLPMPEGAVPHLEELIEDAPTSVALHSATQTQQLLDMMTAANLAKVHEAARTGARQVGTLYKRTRLGTQRAEIRFDGISGCLRTPSGGSSRQIVMLIQGKQIRSRLISARETARLMGIPESYQLPDKYNEAYHLTGDGVVVPVVAHLARHILEPLALSARHAVTETQQSASHDTSLRAA</sequence>
<keyword evidence="4 7" id="KW-0949">S-adenosyl-L-methionine</keyword>